<keyword evidence="3" id="KW-1185">Reference proteome</keyword>
<name>A0ABR1DWB2_NECAM</name>
<sequence>MYRTAARVSSSSQEKTWSENLAHKVAISNGYPAGDGATRQARHPSRRSNVVDSPERIPFCLPYISYDMSRAIQGCLRKAGLQNDVSVVEIPPANLKGQLVRNRAHDRLCTTPSCVICRYDREGDCMISGVVYRITCRLRGDEYIGETGRPLCIRVKEHLDGHEKSKTFTPFGAHRRICHPNSEVEVEVRILSYESEITARRTLEAFWITAKSPKMNKKDECIAITNELSLYQDLCGF</sequence>
<evidence type="ECO:0000313" key="3">
    <source>
        <dbReference type="Proteomes" id="UP001303046"/>
    </source>
</evidence>
<accession>A0ABR1DWB2</accession>
<evidence type="ECO:0000313" key="2">
    <source>
        <dbReference type="EMBL" id="KAK6754693.1"/>
    </source>
</evidence>
<reference evidence="2 3" key="1">
    <citation type="submission" date="2023-08" db="EMBL/GenBank/DDBJ databases">
        <title>A Necator americanus chromosomal reference genome.</title>
        <authorList>
            <person name="Ilik V."/>
            <person name="Petrzelkova K.J."/>
            <person name="Pardy F."/>
            <person name="Fuh T."/>
            <person name="Niatou-Singa F.S."/>
            <person name="Gouil Q."/>
            <person name="Baker L."/>
            <person name="Ritchie M.E."/>
            <person name="Jex A.R."/>
            <person name="Gazzola D."/>
            <person name="Li H."/>
            <person name="Toshio Fujiwara R."/>
            <person name="Zhan B."/>
            <person name="Aroian R.V."/>
            <person name="Pafco B."/>
            <person name="Schwarz E.M."/>
        </authorList>
    </citation>
    <scope>NUCLEOTIDE SEQUENCE [LARGE SCALE GENOMIC DNA]</scope>
    <source>
        <strain evidence="2 3">Aroian</strain>
        <tissue evidence="2">Whole animal</tissue>
    </source>
</reference>
<feature type="region of interest" description="Disordered" evidence="1">
    <location>
        <begin position="29"/>
        <end position="50"/>
    </location>
</feature>
<organism evidence="2 3">
    <name type="scientific">Necator americanus</name>
    <name type="common">Human hookworm</name>
    <dbReference type="NCBI Taxonomy" id="51031"/>
    <lineage>
        <taxon>Eukaryota</taxon>
        <taxon>Metazoa</taxon>
        <taxon>Ecdysozoa</taxon>
        <taxon>Nematoda</taxon>
        <taxon>Chromadorea</taxon>
        <taxon>Rhabditida</taxon>
        <taxon>Rhabditina</taxon>
        <taxon>Rhabditomorpha</taxon>
        <taxon>Strongyloidea</taxon>
        <taxon>Ancylostomatidae</taxon>
        <taxon>Bunostominae</taxon>
        <taxon>Necator</taxon>
    </lineage>
</organism>
<proteinExistence type="predicted"/>
<dbReference type="Proteomes" id="UP001303046">
    <property type="component" value="Unassembled WGS sequence"/>
</dbReference>
<comment type="caution">
    <text evidence="2">The sequence shown here is derived from an EMBL/GenBank/DDBJ whole genome shotgun (WGS) entry which is preliminary data.</text>
</comment>
<gene>
    <name evidence="2" type="primary">Necator_chrV.g18381</name>
    <name evidence="2" type="ORF">RB195_013590</name>
</gene>
<evidence type="ECO:0000256" key="1">
    <source>
        <dbReference type="SAM" id="MobiDB-lite"/>
    </source>
</evidence>
<evidence type="ECO:0008006" key="4">
    <source>
        <dbReference type="Google" id="ProtNLM"/>
    </source>
</evidence>
<dbReference type="EMBL" id="JAVFWL010000005">
    <property type="protein sequence ID" value="KAK6754693.1"/>
    <property type="molecule type" value="Genomic_DNA"/>
</dbReference>
<protein>
    <recommendedName>
        <fullName evidence="4">GIY-YIG domain-containing protein</fullName>
    </recommendedName>
</protein>